<organism evidence="2 3">
    <name type="scientific">Candidatus Falkowbacteria bacterium CG02_land_8_20_14_3_00_36_14</name>
    <dbReference type="NCBI Taxonomy" id="1974560"/>
    <lineage>
        <taxon>Bacteria</taxon>
        <taxon>Candidatus Falkowiibacteriota</taxon>
    </lineage>
</organism>
<dbReference type="PANTHER" id="PTHR14911">
    <property type="entry name" value="THUMP DOMAIN-CONTAINING"/>
    <property type="match status" value="1"/>
</dbReference>
<evidence type="ECO:0000259" key="1">
    <source>
        <dbReference type="Pfam" id="PF01170"/>
    </source>
</evidence>
<feature type="domain" description="Ribosomal RNA large subunit methyltransferase K/L-like methyltransferase" evidence="1">
    <location>
        <begin position="185"/>
        <end position="333"/>
    </location>
</feature>
<name>A0A2M7DQY3_9BACT</name>
<gene>
    <name evidence="2" type="ORF">COS18_00200</name>
</gene>
<evidence type="ECO:0000313" key="3">
    <source>
        <dbReference type="Proteomes" id="UP000228896"/>
    </source>
</evidence>
<sequence>MEYFFILGSNPALSIAELLAVFSPASSKKIVGENALILDINEDIFPLELIKKLGGTIKIGILKDEVKTNNKEELLAKIIKFIDIKKISGKFNYGISYYGNNQYNLKPLAMAIKKYLRRREINSRWVSSSEPVLSSVVVEQNKLVVKGMEAVILKNNQNNFLLGQTLTVQPFKELSFRDYGRPKRDNRSGMVPPKLAQIMINLSKSKITDKILDPFCGSGTIITEAMLMGYKDIIGSDISEKAVHDTKENIEWMKDNYQLKITNFKLLNKSVFKLSKFIKPNSVKAIITEPYLGPQRGSFDVLKIIKDLEDQYAKSLHEFKKIIKEDGRVVMVWPVFNITQNMKYINPKLNEFRIVNPISSDWRSHRIIKLTNRNTIIYGRPGQKIWREIVILKK</sequence>
<comment type="caution">
    <text evidence="2">The sequence shown here is derived from an EMBL/GenBank/DDBJ whole genome shotgun (WGS) entry which is preliminary data.</text>
</comment>
<dbReference type="InterPro" id="IPR000241">
    <property type="entry name" value="RlmKL-like_Mtase"/>
</dbReference>
<dbReference type="GO" id="GO:0030488">
    <property type="term" value="P:tRNA methylation"/>
    <property type="evidence" value="ECO:0007669"/>
    <property type="project" value="TreeGrafter"/>
</dbReference>
<dbReference type="GO" id="GO:0016423">
    <property type="term" value="F:tRNA (guanine) methyltransferase activity"/>
    <property type="evidence" value="ECO:0007669"/>
    <property type="project" value="TreeGrafter"/>
</dbReference>
<accession>A0A2M7DQY3</accession>
<evidence type="ECO:0000313" key="2">
    <source>
        <dbReference type="EMBL" id="PIV52169.1"/>
    </source>
</evidence>
<dbReference type="Proteomes" id="UP000228896">
    <property type="component" value="Unassembled WGS sequence"/>
</dbReference>
<dbReference type="Pfam" id="PF01170">
    <property type="entry name" value="UPF0020"/>
    <property type="match status" value="1"/>
</dbReference>
<dbReference type="EMBL" id="PETS01000002">
    <property type="protein sequence ID" value="PIV52169.1"/>
    <property type="molecule type" value="Genomic_DNA"/>
</dbReference>
<dbReference type="PANTHER" id="PTHR14911:SF13">
    <property type="entry name" value="TRNA (GUANINE(6)-N2)-METHYLTRANSFERASE THUMP3"/>
    <property type="match status" value="1"/>
</dbReference>
<dbReference type="InterPro" id="IPR029063">
    <property type="entry name" value="SAM-dependent_MTases_sf"/>
</dbReference>
<dbReference type="SUPFAM" id="SSF53335">
    <property type="entry name" value="S-adenosyl-L-methionine-dependent methyltransferases"/>
    <property type="match status" value="2"/>
</dbReference>
<dbReference type="AlphaFoldDB" id="A0A2M7DQY3"/>
<dbReference type="Gene3D" id="3.40.50.150">
    <property type="entry name" value="Vaccinia Virus protein VP39"/>
    <property type="match status" value="1"/>
</dbReference>
<reference evidence="3" key="1">
    <citation type="submission" date="2017-09" db="EMBL/GenBank/DDBJ databases">
        <title>Depth-based differentiation of microbial function through sediment-hosted aquifers and enrichment of novel symbionts in the deep terrestrial subsurface.</title>
        <authorList>
            <person name="Probst A.J."/>
            <person name="Ladd B."/>
            <person name="Jarett J.K."/>
            <person name="Geller-Mcgrath D.E."/>
            <person name="Sieber C.M.K."/>
            <person name="Emerson J.B."/>
            <person name="Anantharaman K."/>
            <person name="Thomas B.C."/>
            <person name="Malmstrom R."/>
            <person name="Stieglmeier M."/>
            <person name="Klingl A."/>
            <person name="Woyke T."/>
            <person name="Ryan C.M."/>
            <person name="Banfield J.F."/>
        </authorList>
    </citation>
    <scope>NUCLEOTIDE SEQUENCE [LARGE SCALE GENOMIC DNA]</scope>
</reference>
<dbReference type="CDD" id="cd02440">
    <property type="entry name" value="AdoMet_MTases"/>
    <property type="match status" value="1"/>
</dbReference>
<proteinExistence type="predicted"/>
<protein>
    <recommendedName>
        <fullName evidence="1">Ribosomal RNA large subunit methyltransferase K/L-like methyltransferase domain-containing protein</fullName>
    </recommendedName>
</protein>